<organism evidence="2 3">
    <name type="scientific">Pelagivirga sediminicola</name>
    <dbReference type="NCBI Taxonomy" id="2170575"/>
    <lineage>
        <taxon>Bacteria</taxon>
        <taxon>Pseudomonadati</taxon>
        <taxon>Pseudomonadota</taxon>
        <taxon>Alphaproteobacteria</taxon>
        <taxon>Rhodobacterales</taxon>
        <taxon>Paracoccaceae</taxon>
        <taxon>Pelagivirga</taxon>
    </lineage>
</organism>
<accession>A0A2T7G5J0</accession>
<dbReference type="RefSeq" id="WP_108692729.1">
    <property type="nucleotide sequence ID" value="NZ_QCYH01000007.1"/>
</dbReference>
<sequence>MSEIELRQSLPPLAADETVRQTFRADRGAYWRDHAWMAAAAMAAGMAILAALGNPHVWTGAVGGLAAIALRAFYLSTDALKSEWQLTDRRLLGPGPTAVALSDIGKVRGIGSAVQVITRSGDKYLLKFLPDRSAAQARIASAAGVAG</sequence>
<proteinExistence type="predicted"/>
<evidence type="ECO:0000313" key="3">
    <source>
        <dbReference type="Proteomes" id="UP000244446"/>
    </source>
</evidence>
<dbReference type="Proteomes" id="UP000244446">
    <property type="component" value="Unassembled WGS sequence"/>
</dbReference>
<feature type="transmembrane region" description="Helical" evidence="1">
    <location>
        <begin position="58"/>
        <end position="75"/>
    </location>
</feature>
<keyword evidence="1" id="KW-1133">Transmembrane helix</keyword>
<gene>
    <name evidence="2" type="ORF">DC366_13080</name>
</gene>
<dbReference type="OrthoDB" id="7861868at2"/>
<keyword evidence="1" id="KW-0472">Membrane</keyword>
<feature type="transmembrane region" description="Helical" evidence="1">
    <location>
        <begin position="34"/>
        <end position="52"/>
    </location>
</feature>
<evidence type="ECO:0000256" key="1">
    <source>
        <dbReference type="SAM" id="Phobius"/>
    </source>
</evidence>
<dbReference type="AlphaFoldDB" id="A0A2T7G5J0"/>
<reference evidence="2 3" key="1">
    <citation type="submission" date="2018-04" db="EMBL/GenBank/DDBJ databases">
        <title>Pelagivirga bohaiensis gen. nov., sp. nov., a bacterium isolated from the Bohai Sea.</title>
        <authorList>
            <person name="Ji X."/>
        </authorList>
    </citation>
    <scope>NUCLEOTIDE SEQUENCE [LARGE SCALE GENOMIC DNA]</scope>
    <source>
        <strain evidence="2 3">BH-SD19</strain>
    </source>
</reference>
<evidence type="ECO:0000313" key="2">
    <source>
        <dbReference type="EMBL" id="PVA09681.1"/>
    </source>
</evidence>
<comment type="caution">
    <text evidence="2">The sequence shown here is derived from an EMBL/GenBank/DDBJ whole genome shotgun (WGS) entry which is preliminary data.</text>
</comment>
<keyword evidence="1" id="KW-0812">Transmembrane</keyword>
<dbReference type="EMBL" id="QCYH01000007">
    <property type="protein sequence ID" value="PVA09681.1"/>
    <property type="molecule type" value="Genomic_DNA"/>
</dbReference>
<keyword evidence="3" id="KW-1185">Reference proteome</keyword>
<name>A0A2T7G5J0_9RHOB</name>
<protein>
    <recommendedName>
        <fullName evidence="4">DUF304 domain-containing protein</fullName>
    </recommendedName>
</protein>
<evidence type="ECO:0008006" key="4">
    <source>
        <dbReference type="Google" id="ProtNLM"/>
    </source>
</evidence>